<dbReference type="NCBIfam" id="TIGR03022">
    <property type="entry name" value="WbaP_sugtrans"/>
    <property type="match status" value="1"/>
</dbReference>
<evidence type="ECO:0000256" key="7">
    <source>
        <dbReference type="ARBA" id="ARBA00022989"/>
    </source>
</evidence>
<evidence type="ECO:0000256" key="6">
    <source>
        <dbReference type="ARBA" id="ARBA00022692"/>
    </source>
</evidence>
<dbReference type="EMBL" id="FMJC01000001">
    <property type="protein sequence ID" value="SCM71052.1"/>
    <property type="molecule type" value="Genomic_DNA"/>
</dbReference>
<evidence type="ECO:0000256" key="8">
    <source>
        <dbReference type="ARBA" id="ARBA00023136"/>
    </source>
</evidence>
<dbReference type="InterPro" id="IPR017472">
    <property type="entry name" value="Undecaprenyl-P_galact_Ptfrase"/>
</dbReference>
<proteinExistence type="inferred from homology"/>
<evidence type="ECO:0000259" key="10">
    <source>
        <dbReference type="Pfam" id="PF02397"/>
    </source>
</evidence>
<dbReference type="NCBIfam" id="TIGR03025">
    <property type="entry name" value="EPS_sugtrans"/>
    <property type="match status" value="1"/>
</dbReference>
<feature type="transmembrane region" description="Helical" evidence="9">
    <location>
        <begin position="271"/>
        <end position="295"/>
    </location>
</feature>
<comment type="subcellular location">
    <subcellularLocation>
        <location evidence="2">Cell membrane</location>
    </subcellularLocation>
    <subcellularLocation>
        <location evidence="1">Membrane</location>
        <topology evidence="1">Multi-pass membrane protein</topology>
    </subcellularLocation>
</comment>
<keyword evidence="4" id="KW-1003">Cell membrane</keyword>
<accession>A0A212L0J6</accession>
<protein>
    <submittedName>
        <fullName evidence="11">Undecaprenyl-phosphate galactose phosphotransferase, WbaP</fullName>
        <ecNumber evidence="11">2.7.8.6</ecNumber>
    </submittedName>
</protein>
<dbReference type="PANTHER" id="PTHR30576:SF4">
    <property type="entry name" value="UNDECAPRENYL-PHOSPHATE GALACTOSE PHOSPHOTRANSFERASE"/>
    <property type="match status" value="1"/>
</dbReference>
<dbReference type="PANTHER" id="PTHR30576">
    <property type="entry name" value="COLANIC BIOSYNTHESIS UDP-GLUCOSE LIPID CARRIER TRANSFERASE"/>
    <property type="match status" value="1"/>
</dbReference>
<dbReference type="GO" id="GO:0047360">
    <property type="term" value="F:undecaprenyl-phosphate galactose phosphotransferase activity"/>
    <property type="evidence" value="ECO:0007669"/>
    <property type="project" value="UniProtKB-EC"/>
</dbReference>
<evidence type="ECO:0000256" key="1">
    <source>
        <dbReference type="ARBA" id="ARBA00004141"/>
    </source>
</evidence>
<dbReference type="GO" id="GO:0000271">
    <property type="term" value="P:polysaccharide biosynthetic process"/>
    <property type="evidence" value="ECO:0007669"/>
    <property type="project" value="InterPro"/>
</dbReference>
<feature type="transmembrane region" description="Helical" evidence="9">
    <location>
        <begin position="86"/>
        <end position="104"/>
    </location>
</feature>
<keyword evidence="7 9" id="KW-1133">Transmembrane helix</keyword>
<dbReference type="Pfam" id="PF13727">
    <property type="entry name" value="CoA_binding_3"/>
    <property type="match status" value="1"/>
</dbReference>
<evidence type="ECO:0000256" key="9">
    <source>
        <dbReference type="SAM" id="Phobius"/>
    </source>
</evidence>
<keyword evidence="8 9" id="KW-0472">Membrane</keyword>
<reference evidence="11" key="1">
    <citation type="submission" date="2016-08" db="EMBL/GenBank/DDBJ databases">
        <authorList>
            <person name="Seilhamer J.J."/>
        </authorList>
    </citation>
    <scope>NUCLEOTIDE SEQUENCE</scope>
    <source>
        <strain evidence="11">86-1</strain>
    </source>
</reference>
<feature type="domain" description="Bacterial sugar transferase" evidence="10">
    <location>
        <begin position="269"/>
        <end position="460"/>
    </location>
</feature>
<dbReference type="GO" id="GO:0005886">
    <property type="term" value="C:plasma membrane"/>
    <property type="evidence" value="ECO:0007669"/>
    <property type="project" value="UniProtKB-SubCell"/>
</dbReference>
<evidence type="ECO:0000256" key="2">
    <source>
        <dbReference type="ARBA" id="ARBA00004236"/>
    </source>
</evidence>
<name>A0A212L0J6_9BACT</name>
<evidence type="ECO:0000256" key="4">
    <source>
        <dbReference type="ARBA" id="ARBA00022475"/>
    </source>
</evidence>
<feature type="transmembrane region" description="Helical" evidence="9">
    <location>
        <begin position="21"/>
        <end position="45"/>
    </location>
</feature>
<feature type="transmembrane region" description="Helical" evidence="9">
    <location>
        <begin position="51"/>
        <end position="74"/>
    </location>
</feature>
<dbReference type="InterPro" id="IPR017475">
    <property type="entry name" value="EPS_sugar_tfrase"/>
</dbReference>
<dbReference type="RefSeq" id="WP_296934387.1">
    <property type="nucleotide sequence ID" value="NZ_LT608333.1"/>
</dbReference>
<sequence>MTKTSCWETLSAFIGISTQKLLLCFFDMLALLGTAMLVFLARAAFGGVDPVLYHWVVPILLLGPIFGAGMGLYQRISPAPHRELKALFQLVSLLYAIILVLPFLSKTVEAYSRIVIVGSWAATLVTMPLARHLCRRLYARRRWWGKPLVIFDHCAEGRELWRYLKRHPERGLNPVAIFDLPHTAEDMRLLFASVSARYPKAMALLLQKIGQAQTTDVITEACRYFSNTLVVPSFGGGFRAHWLTPRDLGTAVGLLVRQNLRDKRRLFVKRGLDLVLCLLGSVILLPLGAALALVIKADSPGPVFYRQKRIGQHGKEIRIFKFRTMVNDADKVLKNMLACDEALHKEWACDRKLKCDPRITRVGRMLRKLSLDELPQLLNVVMGDMSLVGPRPIVRSEVNKYGQVFEEYCMVKPGITGLWQVSGRNNTTYQERVNFDQYYISNWSVWMDLWILIKTVPVVIFGYGAY</sequence>
<dbReference type="Pfam" id="PF02397">
    <property type="entry name" value="Bac_transf"/>
    <property type="match status" value="1"/>
</dbReference>
<keyword evidence="6 9" id="KW-0812">Transmembrane</keyword>
<dbReference type="EC" id="2.7.8.6" evidence="11"/>
<organism evidence="11">
    <name type="scientific">uncultured Desulfovibrio sp</name>
    <dbReference type="NCBI Taxonomy" id="167968"/>
    <lineage>
        <taxon>Bacteria</taxon>
        <taxon>Pseudomonadati</taxon>
        <taxon>Thermodesulfobacteriota</taxon>
        <taxon>Desulfovibrionia</taxon>
        <taxon>Desulfovibrionales</taxon>
        <taxon>Desulfovibrionaceae</taxon>
        <taxon>Desulfovibrio</taxon>
        <taxon>environmental samples</taxon>
    </lineage>
</organism>
<feature type="transmembrane region" description="Helical" evidence="9">
    <location>
        <begin position="110"/>
        <end position="130"/>
    </location>
</feature>
<dbReference type="AlphaFoldDB" id="A0A212L0J6"/>
<evidence type="ECO:0000256" key="3">
    <source>
        <dbReference type="ARBA" id="ARBA00006464"/>
    </source>
</evidence>
<evidence type="ECO:0000256" key="5">
    <source>
        <dbReference type="ARBA" id="ARBA00022679"/>
    </source>
</evidence>
<evidence type="ECO:0000313" key="11">
    <source>
        <dbReference type="EMBL" id="SCM71052.1"/>
    </source>
</evidence>
<comment type="similarity">
    <text evidence="3">Belongs to the bacterial sugar transferase family.</text>
</comment>
<dbReference type="InterPro" id="IPR003362">
    <property type="entry name" value="Bact_transf"/>
</dbReference>
<gene>
    <name evidence="11" type="ORF">KL86DES1_10829</name>
</gene>
<keyword evidence="5 11" id="KW-0808">Transferase</keyword>